<sequence>MLDNWIKGLTQNYARYDAESKDHDLRPVAMALSVDAMRQRLESWTQLQSHWSVIGHEGRDGRCHLHLTRKTQLFGFVDDINVEIVPDANGCLVHAESQSRVGKGDFGQNKRNLKELRHGIMG</sequence>
<evidence type="ECO:0008006" key="3">
    <source>
        <dbReference type="Google" id="ProtNLM"/>
    </source>
</evidence>
<dbReference type="AlphaFoldDB" id="A0A5C5Y6I4"/>
<reference evidence="1 2" key="1">
    <citation type="submission" date="2019-02" db="EMBL/GenBank/DDBJ databases">
        <title>Deep-cultivation of Planctomycetes and their phenomic and genomic characterization uncovers novel biology.</title>
        <authorList>
            <person name="Wiegand S."/>
            <person name="Jogler M."/>
            <person name="Boedeker C."/>
            <person name="Pinto D."/>
            <person name="Vollmers J."/>
            <person name="Rivas-Marin E."/>
            <person name="Kohn T."/>
            <person name="Peeters S.H."/>
            <person name="Heuer A."/>
            <person name="Rast P."/>
            <person name="Oberbeckmann S."/>
            <person name="Bunk B."/>
            <person name="Jeske O."/>
            <person name="Meyerdierks A."/>
            <person name="Storesund J.E."/>
            <person name="Kallscheuer N."/>
            <person name="Luecker S."/>
            <person name="Lage O.M."/>
            <person name="Pohl T."/>
            <person name="Merkel B.J."/>
            <person name="Hornburger P."/>
            <person name="Mueller R.-W."/>
            <person name="Bruemmer F."/>
            <person name="Labrenz M."/>
            <person name="Spormann A.M."/>
            <person name="Op Den Camp H."/>
            <person name="Overmann J."/>
            <person name="Amann R."/>
            <person name="Jetten M.S.M."/>
            <person name="Mascher T."/>
            <person name="Medema M.H."/>
            <person name="Devos D.P."/>
            <person name="Kaster A.-K."/>
            <person name="Ovreas L."/>
            <person name="Rohde M."/>
            <person name="Galperin M.Y."/>
            <person name="Jogler C."/>
        </authorList>
    </citation>
    <scope>NUCLEOTIDE SEQUENCE [LARGE SCALE GENOMIC DNA]</scope>
    <source>
        <strain evidence="1 2">Pan14r</strain>
    </source>
</reference>
<dbReference type="EMBL" id="SJPL01000001">
    <property type="protein sequence ID" value="TWT69032.1"/>
    <property type="molecule type" value="Genomic_DNA"/>
</dbReference>
<evidence type="ECO:0000313" key="2">
    <source>
        <dbReference type="Proteomes" id="UP000317238"/>
    </source>
</evidence>
<accession>A0A5C5Y6I4</accession>
<gene>
    <name evidence="1" type="ORF">Pan14r_13160</name>
</gene>
<evidence type="ECO:0000313" key="1">
    <source>
        <dbReference type="EMBL" id="TWT69032.1"/>
    </source>
</evidence>
<dbReference type="Pfam" id="PF07386">
    <property type="entry name" value="DUF1499"/>
    <property type="match status" value="1"/>
</dbReference>
<dbReference type="InterPro" id="IPR010865">
    <property type="entry name" value="DUF1499"/>
</dbReference>
<dbReference type="RefSeq" id="WP_145298364.1">
    <property type="nucleotide sequence ID" value="NZ_CP036319.1"/>
</dbReference>
<organism evidence="1 2">
    <name type="scientific">Crateriforma conspicua</name>
    <dbReference type="NCBI Taxonomy" id="2527996"/>
    <lineage>
        <taxon>Bacteria</taxon>
        <taxon>Pseudomonadati</taxon>
        <taxon>Planctomycetota</taxon>
        <taxon>Planctomycetia</taxon>
        <taxon>Planctomycetales</taxon>
        <taxon>Planctomycetaceae</taxon>
        <taxon>Crateriforma</taxon>
    </lineage>
</organism>
<protein>
    <recommendedName>
        <fullName evidence="3">DUF1499 domain-containing protein</fullName>
    </recommendedName>
</protein>
<name>A0A5C5Y6I4_9PLAN</name>
<comment type="caution">
    <text evidence="1">The sequence shown here is derived from an EMBL/GenBank/DDBJ whole genome shotgun (WGS) entry which is preliminary data.</text>
</comment>
<proteinExistence type="predicted"/>
<dbReference type="OrthoDB" id="9793534at2"/>
<dbReference type="Proteomes" id="UP000317238">
    <property type="component" value="Unassembled WGS sequence"/>
</dbReference>
<keyword evidence="2" id="KW-1185">Reference proteome</keyword>